<evidence type="ECO:0000313" key="4">
    <source>
        <dbReference type="EMBL" id="EUC52748.1"/>
    </source>
</evidence>
<sequence>MNNSLRKKLNYCLAVFIFSLIIAAFCFTDVDAQSVQNATGYVNSSIGVNVRSGASTSTSKVMGISNKRKVTITDVVFTSNSNGDAKYRWYHIKYGGRSGYIRSDFVNRVEYSAVTGRTTAALNSRLGAGTGFKRSTTFGANVNLTVLLKAKANNSNVNWYMIKYNGGYNFVCASWVNITGSIFSGNEGGTSSNTGTTTPQNKPSIQPTPGNSQNGQPSDNQTAQGDFESSIAAFPEDYKVKLRALHAAHPNWKFVAKNTGIDWNTALAKESRDGVSLINGAYPLSYRDVNSYSFKANNQARPLYNAAKAGASTIGSVNANTELVLLDEVFAENKGSDDAKYVHVKTASGQIGYIQNSVTNENYSNEVSGTVKGGYTNIRKGAGTGYSRVGGANTGNKVSIVLTAKAADGVTWYKIKHNNGFAYICGNFVQVDNTAGGTQPAQTPKALNNNGSVYGTVKQEATYRMGPSNLFKEVGKIANGQGVTIISVVKNVDNQSWYKIAVSGKVYYAPVDSISAAADVKSDDASVSGKVRDYLNYRASYDLSGVPAGTFSKNTDVVVTGAISSANYTWYRLQYKGRTYYAASNWITLSDQKYEGREADAPAQESSTNAQPTVVGIDSLQGTGKFIASGTYIPKDGSTWFNANTEVIGYYMDPRNFINENNIFMFEDLSYQPYQSNAAVSKILSGTALERNGFMPGWFVNAGQQNGMSPIALAARARQETGGGSIAITGYTYLGKTYYNPYNIGAYSDANPVMRGMEYAKSQGWDSKEKAVFGGAKFIANGYIKKGQNSVYFQKFNVANGPSRVGTHQYMTNISAGYTESISTKNSYSAYGITNESLVFIIPVFSNMPASTSLPH</sequence>
<evidence type="ECO:0000259" key="3">
    <source>
        <dbReference type="PROSITE" id="PS51781"/>
    </source>
</evidence>
<dbReference type="SMART" id="SM00047">
    <property type="entry name" value="LYZ2"/>
    <property type="match status" value="1"/>
</dbReference>
<feature type="chain" id="PRO_5038696509" evidence="2">
    <location>
        <begin position="29"/>
        <end position="856"/>
    </location>
</feature>
<evidence type="ECO:0000313" key="5">
    <source>
        <dbReference type="Proteomes" id="UP000022645"/>
    </source>
</evidence>
<evidence type="ECO:0000256" key="2">
    <source>
        <dbReference type="SAM" id="SignalP"/>
    </source>
</evidence>
<dbReference type="AlphaFoldDB" id="X8IRL0"/>
<feature type="compositionally biased region" description="Polar residues" evidence="1">
    <location>
        <begin position="199"/>
        <end position="224"/>
    </location>
</feature>
<dbReference type="PANTHER" id="PTHR34408">
    <property type="entry name" value="FAMILY PROTEIN, PUTATIVE-RELATED"/>
    <property type="match status" value="1"/>
</dbReference>
<feature type="domain" description="SH3b" evidence="3">
    <location>
        <begin position="366"/>
        <end position="433"/>
    </location>
</feature>
<dbReference type="SMART" id="SM00287">
    <property type="entry name" value="SH3b"/>
    <property type="match status" value="6"/>
</dbReference>
<dbReference type="Gene3D" id="2.30.30.40">
    <property type="entry name" value="SH3 Domains"/>
    <property type="match status" value="2"/>
</dbReference>
<feature type="region of interest" description="Disordered" evidence="1">
    <location>
        <begin position="186"/>
        <end position="224"/>
    </location>
</feature>
<dbReference type="Pfam" id="PF13457">
    <property type="entry name" value="GW"/>
    <property type="match status" value="2"/>
</dbReference>
<reference evidence="4 5" key="1">
    <citation type="submission" date="2014-01" db="EMBL/GenBank/DDBJ databases">
        <authorList>
            <person name="Durkin A.S."/>
            <person name="McCorrison J."/>
            <person name="Torralba M."/>
            <person name="Gillis M."/>
            <person name="Haft D.H."/>
            <person name="Methe B."/>
            <person name="Sutton G."/>
            <person name="Nelson K.E."/>
        </authorList>
    </citation>
    <scope>NUCLEOTIDE SEQUENCE [LARGE SCALE GENOMIC DNA]</scope>
    <source>
        <strain evidence="4 5">ATCC 33093</strain>
    </source>
</reference>
<feature type="compositionally biased region" description="Low complexity" evidence="1">
    <location>
        <begin position="189"/>
        <end position="198"/>
    </location>
</feature>
<feature type="signal peptide" evidence="2">
    <location>
        <begin position="1"/>
        <end position="28"/>
    </location>
</feature>
<dbReference type="InterPro" id="IPR052354">
    <property type="entry name" value="Cell_Wall_Dynamics_Protein"/>
</dbReference>
<name>X8IRL0_9FIRM</name>
<feature type="domain" description="SH3b" evidence="3">
    <location>
        <begin position="37"/>
        <end position="110"/>
    </location>
</feature>
<dbReference type="PANTHER" id="PTHR34408:SF1">
    <property type="entry name" value="GLYCOSYL HYDROLASE FAMILY 19 DOMAIN-CONTAINING PROTEIN HI_1415"/>
    <property type="match status" value="1"/>
</dbReference>
<protein>
    <submittedName>
        <fullName evidence="4">SH3 domain protein</fullName>
    </submittedName>
</protein>
<dbReference type="InterPro" id="IPR003646">
    <property type="entry name" value="SH3-like_bac-type"/>
</dbReference>
<dbReference type="EMBL" id="JALU01000014">
    <property type="protein sequence ID" value="EUC52748.1"/>
    <property type="molecule type" value="Genomic_DNA"/>
</dbReference>
<organism evidence="4 5">
    <name type="scientific">Mogibacterium timidum ATCC 33093</name>
    <dbReference type="NCBI Taxonomy" id="1401079"/>
    <lineage>
        <taxon>Bacteria</taxon>
        <taxon>Bacillati</taxon>
        <taxon>Bacillota</taxon>
        <taxon>Clostridia</taxon>
        <taxon>Peptostreptococcales</taxon>
        <taxon>Anaerovoracaceae</taxon>
        <taxon>Mogibacterium</taxon>
    </lineage>
</organism>
<comment type="caution">
    <text evidence="4">The sequence shown here is derived from an EMBL/GenBank/DDBJ whole genome shotgun (WGS) entry which is preliminary data.</text>
</comment>
<proteinExistence type="predicted"/>
<dbReference type="Proteomes" id="UP000022645">
    <property type="component" value="Unassembled WGS sequence"/>
</dbReference>
<dbReference type="InterPro" id="IPR002901">
    <property type="entry name" value="MGlyc_endo_b_GlcNAc-like_dom"/>
</dbReference>
<dbReference type="PROSITE" id="PS51781">
    <property type="entry name" value="SH3B"/>
    <property type="match status" value="2"/>
</dbReference>
<dbReference type="Pfam" id="PF08239">
    <property type="entry name" value="SH3_3"/>
    <property type="match status" value="2"/>
</dbReference>
<evidence type="ECO:0000256" key="1">
    <source>
        <dbReference type="SAM" id="MobiDB-lite"/>
    </source>
</evidence>
<dbReference type="InterPro" id="IPR025987">
    <property type="entry name" value="GW_dom"/>
</dbReference>
<gene>
    <name evidence="4" type="ORF">HMPREF0581_1648</name>
</gene>
<accession>X8IRL0</accession>
<keyword evidence="2" id="KW-0732">Signal</keyword>
<dbReference type="RefSeq" id="WP_036380432.1">
    <property type="nucleotide sequence ID" value="NZ_JALU01000014.1"/>
</dbReference>
<dbReference type="GO" id="GO:0004040">
    <property type="term" value="F:amidase activity"/>
    <property type="evidence" value="ECO:0007669"/>
    <property type="project" value="InterPro"/>
</dbReference>